<dbReference type="RefSeq" id="WP_114883639.1">
    <property type="nucleotide sequence ID" value="NZ_CP029608.1"/>
</dbReference>
<organism evidence="1 2">
    <name type="scientific">Pseudomonas kribbensis</name>
    <dbReference type="NCBI Taxonomy" id="1628086"/>
    <lineage>
        <taxon>Bacteria</taxon>
        <taxon>Pseudomonadati</taxon>
        <taxon>Pseudomonadota</taxon>
        <taxon>Gammaproteobacteria</taxon>
        <taxon>Pseudomonadales</taxon>
        <taxon>Pseudomonadaceae</taxon>
        <taxon>Pseudomonas</taxon>
    </lineage>
</organism>
<keyword evidence="2" id="KW-1185">Reference proteome</keyword>
<dbReference type="Proteomes" id="UP000253720">
    <property type="component" value="Chromosome"/>
</dbReference>
<proteinExistence type="predicted"/>
<reference evidence="1 2" key="1">
    <citation type="submission" date="2018-05" db="EMBL/GenBank/DDBJ databases">
        <title>Complete genome sequence of Pseudomonas kribbensis 46-2(T).</title>
        <authorList>
            <person name="Jeong H."/>
            <person name="Lee S.-G."/>
            <person name="Rha E."/>
            <person name="Kim H."/>
        </authorList>
    </citation>
    <scope>NUCLEOTIDE SEQUENCE [LARGE SCALE GENOMIC DNA]</scope>
    <source>
        <strain evidence="1 2">46-2</strain>
    </source>
</reference>
<evidence type="ECO:0000313" key="1">
    <source>
        <dbReference type="EMBL" id="AXI62005.1"/>
    </source>
</evidence>
<dbReference type="AlphaFoldDB" id="A0A345RRT9"/>
<protein>
    <submittedName>
        <fullName evidence="1">Uncharacterized protein</fullName>
    </submittedName>
</protein>
<sequence length="79" mass="9157">MSKVIFKFRDVEISERDGRYFIKYDVGTIAPVMREDEISMQEAQTAIASKEDLNNVMIELQKRLTREGVNAYVSNLKLI</sequence>
<dbReference type="KEGG" id="pke:DLD99_16500"/>
<dbReference type="EMBL" id="CP029608">
    <property type="protein sequence ID" value="AXI62005.1"/>
    <property type="molecule type" value="Genomic_DNA"/>
</dbReference>
<name>A0A345RRT9_9PSED</name>
<accession>A0A345RRT9</accession>
<gene>
    <name evidence="1" type="ORF">DLD99_16500</name>
</gene>
<evidence type="ECO:0000313" key="2">
    <source>
        <dbReference type="Proteomes" id="UP000253720"/>
    </source>
</evidence>